<dbReference type="EMBL" id="JABBJJ010000219">
    <property type="protein sequence ID" value="NMO20017.1"/>
    <property type="molecule type" value="Genomic_DNA"/>
</dbReference>
<dbReference type="AlphaFoldDB" id="A0A848LQ48"/>
<dbReference type="InterPro" id="IPR013096">
    <property type="entry name" value="Cupin_2"/>
</dbReference>
<dbReference type="Proteomes" id="UP000518300">
    <property type="component" value="Unassembled WGS sequence"/>
</dbReference>
<evidence type="ECO:0000313" key="3">
    <source>
        <dbReference type="Proteomes" id="UP000518300"/>
    </source>
</evidence>
<accession>A0A848LQ48</accession>
<dbReference type="SUPFAM" id="SSF51182">
    <property type="entry name" value="RmlC-like cupins"/>
    <property type="match status" value="1"/>
</dbReference>
<dbReference type="PANTHER" id="PTHR36440">
    <property type="entry name" value="PUTATIVE (AFU_ORTHOLOGUE AFUA_8G07350)-RELATED"/>
    <property type="match status" value="1"/>
</dbReference>
<dbReference type="Gene3D" id="2.60.120.10">
    <property type="entry name" value="Jelly Rolls"/>
    <property type="match status" value="1"/>
</dbReference>
<dbReference type="PANTHER" id="PTHR36440:SF1">
    <property type="entry name" value="PUTATIVE (AFU_ORTHOLOGUE AFUA_8G07350)-RELATED"/>
    <property type="match status" value="1"/>
</dbReference>
<evidence type="ECO:0000313" key="2">
    <source>
        <dbReference type="EMBL" id="NMO20017.1"/>
    </source>
</evidence>
<reference evidence="2 3" key="1">
    <citation type="submission" date="2020-04" db="EMBL/GenBank/DDBJ databases">
        <title>Draft genome of Pyxidicoccus fallax type strain.</title>
        <authorList>
            <person name="Whitworth D.E."/>
        </authorList>
    </citation>
    <scope>NUCLEOTIDE SEQUENCE [LARGE SCALE GENOMIC DNA]</scope>
    <source>
        <strain evidence="2 3">DSM 14698</strain>
    </source>
</reference>
<dbReference type="Pfam" id="PF07883">
    <property type="entry name" value="Cupin_2"/>
    <property type="match status" value="1"/>
</dbReference>
<gene>
    <name evidence="2" type="ORF">HG543_34915</name>
</gene>
<comment type="caution">
    <text evidence="2">The sequence shown here is derived from an EMBL/GenBank/DDBJ whole genome shotgun (WGS) entry which is preliminary data.</text>
</comment>
<proteinExistence type="predicted"/>
<dbReference type="RefSeq" id="WP_169349249.1">
    <property type="nucleotide sequence ID" value="NZ_JABBJJ010000219.1"/>
</dbReference>
<keyword evidence="3" id="KW-1185">Reference proteome</keyword>
<sequence>MATSYCLTRSEYVTVREHSPAALVVEAEYAPQGSPPPPHFHPAQDEHFEVIVGALRAVVDGKTHTLHAGDRLDIPRGAVHQLWNPGDTPTHVTWSTRPAGRTREWFAGLDAANRKGIPNPLAVAVLLSTYRDTIRLAQRPRFLVSAVLEVLAAVGRLRGFRPPTLPRPKPLEGH</sequence>
<organism evidence="2 3">
    <name type="scientific">Pyxidicoccus fallax</name>
    <dbReference type="NCBI Taxonomy" id="394095"/>
    <lineage>
        <taxon>Bacteria</taxon>
        <taxon>Pseudomonadati</taxon>
        <taxon>Myxococcota</taxon>
        <taxon>Myxococcia</taxon>
        <taxon>Myxococcales</taxon>
        <taxon>Cystobacterineae</taxon>
        <taxon>Myxococcaceae</taxon>
        <taxon>Pyxidicoccus</taxon>
    </lineage>
</organism>
<name>A0A848LQ48_9BACT</name>
<dbReference type="InterPro" id="IPR011051">
    <property type="entry name" value="RmlC_Cupin_sf"/>
</dbReference>
<protein>
    <submittedName>
        <fullName evidence="2">Cupin domain-containing protein</fullName>
    </submittedName>
</protein>
<feature type="domain" description="Cupin type-2" evidence="1">
    <location>
        <begin position="27"/>
        <end position="94"/>
    </location>
</feature>
<dbReference type="InterPro" id="IPR053146">
    <property type="entry name" value="QDO-like"/>
</dbReference>
<dbReference type="InterPro" id="IPR014710">
    <property type="entry name" value="RmlC-like_jellyroll"/>
</dbReference>
<evidence type="ECO:0000259" key="1">
    <source>
        <dbReference type="Pfam" id="PF07883"/>
    </source>
</evidence>